<evidence type="ECO:0000313" key="2">
    <source>
        <dbReference type="Proteomes" id="UP000823775"/>
    </source>
</evidence>
<sequence>MISYSKIVQTPEFAIANDLALSRTMIDLEKSKSNDLALNQGRRRLLDFKENFFHIVLRCLLIQLAT</sequence>
<dbReference type="Proteomes" id="UP000823775">
    <property type="component" value="Unassembled WGS sequence"/>
</dbReference>
<accession>A0ABS8UTF2</accession>
<name>A0ABS8UTF2_DATST</name>
<dbReference type="EMBL" id="JACEIK010002542">
    <property type="protein sequence ID" value="MCD9637714.1"/>
    <property type="molecule type" value="Genomic_DNA"/>
</dbReference>
<reference evidence="1 2" key="1">
    <citation type="journal article" date="2021" name="BMC Genomics">
        <title>Datura genome reveals duplications of psychoactive alkaloid biosynthetic genes and high mutation rate following tissue culture.</title>
        <authorList>
            <person name="Rajewski A."/>
            <person name="Carter-House D."/>
            <person name="Stajich J."/>
            <person name="Litt A."/>
        </authorList>
    </citation>
    <scope>NUCLEOTIDE SEQUENCE [LARGE SCALE GENOMIC DNA]</scope>
    <source>
        <strain evidence="1">AR-01</strain>
    </source>
</reference>
<protein>
    <submittedName>
        <fullName evidence="1">Uncharacterized protein</fullName>
    </submittedName>
</protein>
<evidence type="ECO:0000313" key="1">
    <source>
        <dbReference type="EMBL" id="MCD9637714.1"/>
    </source>
</evidence>
<proteinExistence type="predicted"/>
<comment type="caution">
    <text evidence="1">The sequence shown here is derived from an EMBL/GenBank/DDBJ whole genome shotgun (WGS) entry which is preliminary data.</text>
</comment>
<organism evidence="1 2">
    <name type="scientific">Datura stramonium</name>
    <name type="common">Jimsonweed</name>
    <name type="synonym">Common thornapple</name>
    <dbReference type="NCBI Taxonomy" id="4076"/>
    <lineage>
        <taxon>Eukaryota</taxon>
        <taxon>Viridiplantae</taxon>
        <taxon>Streptophyta</taxon>
        <taxon>Embryophyta</taxon>
        <taxon>Tracheophyta</taxon>
        <taxon>Spermatophyta</taxon>
        <taxon>Magnoliopsida</taxon>
        <taxon>eudicotyledons</taxon>
        <taxon>Gunneridae</taxon>
        <taxon>Pentapetalae</taxon>
        <taxon>asterids</taxon>
        <taxon>lamiids</taxon>
        <taxon>Solanales</taxon>
        <taxon>Solanaceae</taxon>
        <taxon>Solanoideae</taxon>
        <taxon>Datureae</taxon>
        <taxon>Datura</taxon>
    </lineage>
</organism>
<gene>
    <name evidence="1" type="ORF">HAX54_021151</name>
</gene>
<keyword evidence="2" id="KW-1185">Reference proteome</keyword>